<comment type="cofactor">
    <cofactor evidence="7">
        <name>Zn(2+)</name>
        <dbReference type="ChEBI" id="CHEBI:29105"/>
    </cofactor>
    <text evidence="7">Binds 1 zinc ion per subunit.</text>
</comment>
<dbReference type="GO" id="GO:0045892">
    <property type="term" value="P:negative regulation of DNA-templated transcription"/>
    <property type="evidence" value="ECO:0007669"/>
    <property type="project" value="TreeGrafter"/>
</dbReference>
<reference evidence="8 9" key="1">
    <citation type="submission" date="2019-10" db="EMBL/GenBank/DDBJ databases">
        <title>Isolation, Identification of Microvirga thermotolerans HR1, a novel thermophilic bacterium and Comparative Genomics of the genus Microvirga.</title>
        <authorList>
            <person name="Li J."/>
            <person name="Zhang W."/>
            <person name="Lin M."/>
            <person name="Wang J."/>
        </authorList>
    </citation>
    <scope>NUCLEOTIDE SEQUENCE [LARGE SCALE GENOMIC DNA]</scope>
    <source>
        <strain evidence="8 9">HR1</strain>
    </source>
</reference>
<dbReference type="GO" id="GO:0003700">
    <property type="term" value="F:DNA-binding transcription factor activity"/>
    <property type="evidence" value="ECO:0007669"/>
    <property type="project" value="InterPro"/>
</dbReference>
<evidence type="ECO:0000256" key="2">
    <source>
        <dbReference type="ARBA" id="ARBA00022491"/>
    </source>
</evidence>
<dbReference type="Proteomes" id="UP000325614">
    <property type="component" value="Chromosome"/>
</dbReference>
<dbReference type="PANTHER" id="PTHR33202">
    <property type="entry name" value="ZINC UPTAKE REGULATION PROTEIN"/>
    <property type="match status" value="1"/>
</dbReference>
<dbReference type="GO" id="GO:0005829">
    <property type="term" value="C:cytosol"/>
    <property type="evidence" value="ECO:0007669"/>
    <property type="project" value="TreeGrafter"/>
</dbReference>
<evidence type="ECO:0000313" key="8">
    <source>
        <dbReference type="EMBL" id="QFU15311.1"/>
    </source>
</evidence>
<keyword evidence="5" id="KW-0238">DNA-binding</keyword>
<dbReference type="EMBL" id="CP045423">
    <property type="protein sequence ID" value="QFU15311.1"/>
    <property type="molecule type" value="Genomic_DNA"/>
</dbReference>
<evidence type="ECO:0000256" key="7">
    <source>
        <dbReference type="PIRSR" id="PIRSR602481-1"/>
    </source>
</evidence>
<evidence type="ECO:0000256" key="5">
    <source>
        <dbReference type="ARBA" id="ARBA00023125"/>
    </source>
</evidence>
<organism evidence="8 9">
    <name type="scientific">Microvirga thermotolerans</name>
    <dbReference type="NCBI Taxonomy" id="2651334"/>
    <lineage>
        <taxon>Bacteria</taxon>
        <taxon>Pseudomonadati</taxon>
        <taxon>Pseudomonadota</taxon>
        <taxon>Alphaproteobacteria</taxon>
        <taxon>Hyphomicrobiales</taxon>
        <taxon>Methylobacteriaceae</taxon>
        <taxon>Microvirga</taxon>
    </lineage>
</organism>
<keyword evidence="7" id="KW-0479">Metal-binding</keyword>
<sequence length="151" mass="16950">MNARANRKEEEEMLLQRADDLCRANNLRLTPIRERVYRELVQSGGPVGAYDLVDRLSSDKKRLAPVTIYRALDFLRDAGLVHRLATQNSYIVSHGQPDVNAMKVMFVCTKTGQTVEVHSKEVAEAIRKAAEEAGFKSLSPFIEVEGEMSSK</sequence>
<protein>
    <submittedName>
        <fullName evidence="8">Transcriptional repressor</fullName>
    </submittedName>
</protein>
<dbReference type="KEGG" id="mico:GDR74_03215"/>
<evidence type="ECO:0000313" key="9">
    <source>
        <dbReference type="Proteomes" id="UP000325614"/>
    </source>
</evidence>
<dbReference type="PANTHER" id="PTHR33202:SF6">
    <property type="entry name" value="ZINC UPTAKE REGULATION PROTEIN"/>
    <property type="match status" value="1"/>
</dbReference>
<dbReference type="Gene3D" id="1.10.10.10">
    <property type="entry name" value="Winged helix-like DNA-binding domain superfamily/Winged helix DNA-binding domain"/>
    <property type="match status" value="1"/>
</dbReference>
<dbReference type="InterPro" id="IPR043135">
    <property type="entry name" value="Fur_C"/>
</dbReference>
<dbReference type="RefSeq" id="WP_152584957.1">
    <property type="nucleotide sequence ID" value="NZ_CP045423.1"/>
</dbReference>
<dbReference type="Pfam" id="PF01475">
    <property type="entry name" value="FUR"/>
    <property type="match status" value="1"/>
</dbReference>
<dbReference type="GO" id="GO:0008270">
    <property type="term" value="F:zinc ion binding"/>
    <property type="evidence" value="ECO:0007669"/>
    <property type="project" value="TreeGrafter"/>
</dbReference>
<keyword evidence="4" id="KW-0805">Transcription regulation</keyword>
<evidence type="ECO:0000256" key="6">
    <source>
        <dbReference type="ARBA" id="ARBA00023163"/>
    </source>
</evidence>
<evidence type="ECO:0000256" key="1">
    <source>
        <dbReference type="ARBA" id="ARBA00007957"/>
    </source>
</evidence>
<dbReference type="SUPFAM" id="SSF46785">
    <property type="entry name" value="Winged helix' DNA-binding domain"/>
    <property type="match status" value="1"/>
</dbReference>
<dbReference type="Gene3D" id="3.30.1490.190">
    <property type="match status" value="1"/>
</dbReference>
<keyword evidence="2" id="KW-0678">Repressor</keyword>
<dbReference type="InterPro" id="IPR036388">
    <property type="entry name" value="WH-like_DNA-bd_sf"/>
</dbReference>
<keyword evidence="6" id="KW-0804">Transcription</keyword>
<name>A0A5P9JT70_9HYPH</name>
<evidence type="ECO:0000256" key="3">
    <source>
        <dbReference type="ARBA" id="ARBA00022833"/>
    </source>
</evidence>
<keyword evidence="3 7" id="KW-0862">Zinc</keyword>
<keyword evidence="9" id="KW-1185">Reference proteome</keyword>
<proteinExistence type="inferred from homology"/>
<feature type="binding site" evidence="7">
    <location>
        <position position="108"/>
    </location>
    <ligand>
        <name>Zn(2+)</name>
        <dbReference type="ChEBI" id="CHEBI:29105"/>
    </ligand>
</feature>
<comment type="similarity">
    <text evidence="1">Belongs to the Fur family.</text>
</comment>
<accession>A0A5P9JT70</accession>
<gene>
    <name evidence="8" type="ORF">GDR74_03215</name>
</gene>
<dbReference type="InterPro" id="IPR002481">
    <property type="entry name" value="FUR"/>
</dbReference>
<evidence type="ECO:0000256" key="4">
    <source>
        <dbReference type="ARBA" id="ARBA00023015"/>
    </source>
</evidence>
<dbReference type="GO" id="GO:1900376">
    <property type="term" value="P:regulation of secondary metabolite biosynthetic process"/>
    <property type="evidence" value="ECO:0007669"/>
    <property type="project" value="TreeGrafter"/>
</dbReference>
<dbReference type="AlphaFoldDB" id="A0A5P9JT70"/>
<dbReference type="GO" id="GO:0000976">
    <property type="term" value="F:transcription cis-regulatory region binding"/>
    <property type="evidence" value="ECO:0007669"/>
    <property type="project" value="TreeGrafter"/>
</dbReference>
<dbReference type="InterPro" id="IPR036390">
    <property type="entry name" value="WH_DNA-bd_sf"/>
</dbReference>